<dbReference type="Proteomes" id="UP000250443">
    <property type="component" value="Unassembled WGS sequence"/>
</dbReference>
<reference evidence="1 2" key="1">
    <citation type="submission" date="2018-06" db="EMBL/GenBank/DDBJ databases">
        <authorList>
            <consortium name="Pathogen Informatics"/>
            <person name="Doyle S."/>
        </authorList>
    </citation>
    <scope>NUCLEOTIDE SEQUENCE [LARGE SCALE GENOMIC DNA]</scope>
    <source>
        <strain evidence="1 2">NCTC11842</strain>
    </source>
</reference>
<gene>
    <name evidence="1" type="ORF">NCTC11842_00082</name>
</gene>
<dbReference type="AlphaFoldDB" id="A0A2X2BW73"/>
<name>A0A2X2BW73_PSELU</name>
<dbReference type="EMBL" id="UAUF01000002">
    <property type="protein sequence ID" value="SPY99937.1"/>
    <property type="molecule type" value="Genomic_DNA"/>
</dbReference>
<sequence>MKILVKTQDPNERLKLAAQAAGIMIKWDLRLGGYVESGASMVWNPRENLDQALRLASLLGIELELHDNDEVPEDGFCIAVMPNKPKGLSGLTPLGPMQYYQDDPEGAQCRAIMHAAVLEAEKRLGI</sequence>
<accession>A0A2X2BW73</accession>
<evidence type="ECO:0000313" key="2">
    <source>
        <dbReference type="Proteomes" id="UP000250443"/>
    </source>
</evidence>
<evidence type="ECO:0000313" key="1">
    <source>
        <dbReference type="EMBL" id="SPY99937.1"/>
    </source>
</evidence>
<proteinExistence type="predicted"/>
<protein>
    <submittedName>
        <fullName evidence="1">Uncharacterized protein</fullName>
    </submittedName>
</protein>
<organism evidence="1 2">
    <name type="scientific">Pseudomonas luteola</name>
    <dbReference type="NCBI Taxonomy" id="47886"/>
    <lineage>
        <taxon>Bacteria</taxon>
        <taxon>Pseudomonadati</taxon>
        <taxon>Pseudomonadota</taxon>
        <taxon>Gammaproteobacteria</taxon>
        <taxon>Pseudomonadales</taxon>
        <taxon>Pseudomonadaceae</taxon>
        <taxon>Pseudomonas</taxon>
    </lineage>
</organism>